<dbReference type="AlphaFoldDB" id="A0A1F6CG00"/>
<feature type="transmembrane region" description="Helical" evidence="1">
    <location>
        <begin position="39"/>
        <end position="59"/>
    </location>
</feature>
<keyword evidence="1" id="KW-0812">Transmembrane</keyword>
<keyword evidence="1" id="KW-0472">Membrane</keyword>
<dbReference type="Proteomes" id="UP000178606">
    <property type="component" value="Unassembled WGS sequence"/>
</dbReference>
<sequence length="164" mass="17483">MQAVILALAVLSAPLLIASAALGYTTAYGVVSVGRHITIALIATMIVLLSHTITIFYFVGVGSAIERETEERGLDRLYLNEAKRFRRRLFPWALAATFLTMFAAMSGGGVHARAIPPLVHHLLALLTLVANGVALARVPGALILNNRLLDAAATAVGTKQARRD</sequence>
<feature type="transmembrane region" description="Helical" evidence="1">
    <location>
        <begin position="118"/>
        <end position="138"/>
    </location>
</feature>
<evidence type="ECO:0000313" key="2">
    <source>
        <dbReference type="EMBL" id="OGG48115.1"/>
    </source>
</evidence>
<reference evidence="2 3" key="1">
    <citation type="journal article" date="2016" name="Nat. Commun.">
        <title>Thousands of microbial genomes shed light on interconnected biogeochemical processes in an aquifer system.</title>
        <authorList>
            <person name="Anantharaman K."/>
            <person name="Brown C.T."/>
            <person name="Hug L.A."/>
            <person name="Sharon I."/>
            <person name="Castelle C.J."/>
            <person name="Probst A.J."/>
            <person name="Thomas B.C."/>
            <person name="Singh A."/>
            <person name="Wilkins M.J."/>
            <person name="Karaoz U."/>
            <person name="Brodie E.L."/>
            <person name="Williams K.H."/>
            <person name="Hubbard S.S."/>
            <person name="Banfield J.F."/>
        </authorList>
    </citation>
    <scope>NUCLEOTIDE SEQUENCE [LARGE SCALE GENOMIC DNA]</scope>
    <source>
        <strain evidence="3">RIFCSPLOWO2_12_FULL_64_10</strain>
    </source>
</reference>
<accession>A0A1F6CG00</accession>
<proteinExistence type="predicted"/>
<dbReference type="EMBL" id="MFKF01000256">
    <property type="protein sequence ID" value="OGG48115.1"/>
    <property type="molecule type" value="Genomic_DNA"/>
</dbReference>
<evidence type="ECO:0000313" key="3">
    <source>
        <dbReference type="Proteomes" id="UP000178606"/>
    </source>
</evidence>
<gene>
    <name evidence="2" type="ORF">A3F84_23145</name>
</gene>
<comment type="caution">
    <text evidence="2">The sequence shown here is derived from an EMBL/GenBank/DDBJ whole genome shotgun (WGS) entry which is preliminary data.</text>
</comment>
<organism evidence="2 3">
    <name type="scientific">Handelsmanbacteria sp. (strain RIFCSPLOWO2_12_FULL_64_10)</name>
    <dbReference type="NCBI Taxonomy" id="1817868"/>
    <lineage>
        <taxon>Bacteria</taxon>
        <taxon>Candidatus Handelsmaniibacteriota</taxon>
    </lineage>
</organism>
<keyword evidence="1" id="KW-1133">Transmembrane helix</keyword>
<evidence type="ECO:0000256" key="1">
    <source>
        <dbReference type="SAM" id="Phobius"/>
    </source>
</evidence>
<name>A0A1F6CG00_HANXR</name>
<feature type="transmembrane region" description="Helical" evidence="1">
    <location>
        <begin position="89"/>
        <end position="112"/>
    </location>
</feature>
<protein>
    <submittedName>
        <fullName evidence="2">Uncharacterized protein</fullName>
    </submittedName>
</protein>